<evidence type="ECO:0000256" key="4">
    <source>
        <dbReference type="ARBA" id="ARBA00022691"/>
    </source>
</evidence>
<dbReference type="EC" id="2.1.1.297" evidence="1"/>
<keyword evidence="3 7" id="KW-0808">Transferase</keyword>
<dbReference type="PANTHER" id="PTHR18895:SF74">
    <property type="entry name" value="MTRF1L RELEASE FACTOR GLUTAMINE METHYLTRANSFERASE"/>
    <property type="match status" value="1"/>
</dbReference>
<dbReference type="CDD" id="cd02440">
    <property type="entry name" value="AdoMet_MTases"/>
    <property type="match status" value="1"/>
</dbReference>
<feature type="domain" description="Methyltransferase small" evidence="6">
    <location>
        <begin position="104"/>
        <end position="206"/>
    </location>
</feature>
<dbReference type="InterPro" id="IPR004556">
    <property type="entry name" value="HemK-like"/>
</dbReference>
<dbReference type="RefSeq" id="WP_132778051.1">
    <property type="nucleotide sequence ID" value="NZ_SMBZ01000027.1"/>
</dbReference>
<dbReference type="InterPro" id="IPR019874">
    <property type="entry name" value="RF_methyltr_PrmC"/>
</dbReference>
<dbReference type="Proteomes" id="UP000295197">
    <property type="component" value="Unassembled WGS sequence"/>
</dbReference>
<keyword evidence="4" id="KW-0949">S-adenosyl-L-methionine</keyword>
<evidence type="ECO:0000256" key="1">
    <source>
        <dbReference type="ARBA" id="ARBA00012771"/>
    </source>
</evidence>
<protein>
    <recommendedName>
        <fullName evidence="1">peptide chain release factor N(5)-glutamine methyltransferase</fullName>
        <ecNumber evidence="1">2.1.1.297</ecNumber>
    </recommendedName>
</protein>
<dbReference type="InterPro" id="IPR029063">
    <property type="entry name" value="SAM-dependent_MTases_sf"/>
</dbReference>
<dbReference type="Gene3D" id="1.10.8.10">
    <property type="entry name" value="DNA helicase RuvA subunit, C-terminal domain"/>
    <property type="match status" value="1"/>
</dbReference>
<reference evidence="7 8" key="1">
    <citation type="submission" date="2019-03" db="EMBL/GenBank/DDBJ databases">
        <title>Genomic Encyclopedia of Type Strains, Phase IV (KMG-IV): sequencing the most valuable type-strain genomes for metagenomic binning, comparative biology and taxonomic classification.</title>
        <authorList>
            <person name="Goeker M."/>
        </authorList>
    </citation>
    <scope>NUCLEOTIDE SEQUENCE [LARGE SCALE GENOMIC DNA]</scope>
    <source>
        <strain evidence="7 8">DSM 22362</strain>
    </source>
</reference>
<dbReference type="NCBIfam" id="TIGR03534">
    <property type="entry name" value="RF_mod_PrmC"/>
    <property type="match status" value="1"/>
</dbReference>
<dbReference type="GO" id="GO:0102559">
    <property type="term" value="F:peptide chain release factor N(5)-glutamine methyltransferase activity"/>
    <property type="evidence" value="ECO:0007669"/>
    <property type="project" value="UniProtKB-EC"/>
</dbReference>
<evidence type="ECO:0000313" key="8">
    <source>
        <dbReference type="Proteomes" id="UP000295197"/>
    </source>
</evidence>
<comment type="caution">
    <text evidence="7">The sequence shown here is derived from an EMBL/GenBank/DDBJ whole genome shotgun (WGS) entry which is preliminary data.</text>
</comment>
<dbReference type="GO" id="GO:0032259">
    <property type="term" value="P:methylation"/>
    <property type="evidence" value="ECO:0007669"/>
    <property type="project" value="UniProtKB-KW"/>
</dbReference>
<keyword evidence="8" id="KW-1185">Reference proteome</keyword>
<dbReference type="GO" id="GO:0003676">
    <property type="term" value="F:nucleic acid binding"/>
    <property type="evidence" value="ECO:0007669"/>
    <property type="project" value="InterPro"/>
</dbReference>
<dbReference type="NCBIfam" id="TIGR00536">
    <property type="entry name" value="hemK_fam"/>
    <property type="match status" value="1"/>
</dbReference>
<name>A0A4R3VWI0_9SPHI</name>
<dbReference type="Pfam" id="PF05175">
    <property type="entry name" value="MTS"/>
    <property type="match status" value="1"/>
</dbReference>
<dbReference type="InterPro" id="IPR050320">
    <property type="entry name" value="N5-glutamine_MTase"/>
</dbReference>
<evidence type="ECO:0000256" key="5">
    <source>
        <dbReference type="ARBA" id="ARBA00048391"/>
    </source>
</evidence>
<comment type="catalytic activity">
    <reaction evidence="5">
        <text>L-glutaminyl-[peptide chain release factor] + S-adenosyl-L-methionine = N(5)-methyl-L-glutaminyl-[peptide chain release factor] + S-adenosyl-L-homocysteine + H(+)</text>
        <dbReference type="Rhea" id="RHEA:42896"/>
        <dbReference type="Rhea" id="RHEA-COMP:10271"/>
        <dbReference type="Rhea" id="RHEA-COMP:10272"/>
        <dbReference type="ChEBI" id="CHEBI:15378"/>
        <dbReference type="ChEBI" id="CHEBI:30011"/>
        <dbReference type="ChEBI" id="CHEBI:57856"/>
        <dbReference type="ChEBI" id="CHEBI:59789"/>
        <dbReference type="ChEBI" id="CHEBI:61891"/>
        <dbReference type="EC" id="2.1.1.297"/>
    </reaction>
</comment>
<dbReference type="OrthoDB" id="9800643at2"/>
<dbReference type="EMBL" id="SMBZ01000027">
    <property type="protein sequence ID" value="TCV11572.1"/>
    <property type="molecule type" value="Genomic_DNA"/>
</dbReference>
<sequence length="286" mass="32395">MSITWKDLESQYQDRLASLYPPEEIKALFLLVLSELAGIKPSQYLLIKNDDAQAYKDQLEDILTALSTGRPIQHVLGMADFYGHKFVVNEHTLIPRSETEELVHLILQDYKQHVAPRIIDIGTGSGCIPITLNKLLADSEVWAVDISAPAIAVAKKNNQQLQTAVNFITADILEWEFLFSKKQNFDVIVSNPPYITQAEMQQMHANVLNHEPHTALFVEDAAPLLFYDYISDFALHHLSQDGTLYFEINQYLGNETADLIRKKGFKTVDILKDINGADRMIRAKRG</sequence>
<proteinExistence type="predicted"/>
<dbReference type="PANTHER" id="PTHR18895">
    <property type="entry name" value="HEMK METHYLTRANSFERASE"/>
    <property type="match status" value="1"/>
</dbReference>
<dbReference type="InterPro" id="IPR007848">
    <property type="entry name" value="Small_mtfrase_dom"/>
</dbReference>
<dbReference type="Gene3D" id="3.40.50.150">
    <property type="entry name" value="Vaccinia Virus protein VP39"/>
    <property type="match status" value="1"/>
</dbReference>
<organism evidence="7 8">
    <name type="scientific">Sphingobacterium alimentarium</name>
    <dbReference type="NCBI Taxonomy" id="797292"/>
    <lineage>
        <taxon>Bacteria</taxon>
        <taxon>Pseudomonadati</taxon>
        <taxon>Bacteroidota</taxon>
        <taxon>Sphingobacteriia</taxon>
        <taxon>Sphingobacteriales</taxon>
        <taxon>Sphingobacteriaceae</taxon>
        <taxon>Sphingobacterium</taxon>
    </lineage>
</organism>
<dbReference type="AlphaFoldDB" id="A0A4R3VWI0"/>
<dbReference type="SUPFAM" id="SSF53335">
    <property type="entry name" value="S-adenosyl-L-methionine-dependent methyltransferases"/>
    <property type="match status" value="1"/>
</dbReference>
<evidence type="ECO:0000259" key="6">
    <source>
        <dbReference type="Pfam" id="PF05175"/>
    </source>
</evidence>
<keyword evidence="2 7" id="KW-0489">Methyltransferase</keyword>
<gene>
    <name evidence="7" type="ORF">EDC17_102729</name>
</gene>
<dbReference type="PROSITE" id="PS00092">
    <property type="entry name" value="N6_MTASE"/>
    <property type="match status" value="1"/>
</dbReference>
<dbReference type="InterPro" id="IPR002052">
    <property type="entry name" value="DNA_methylase_N6_adenine_CS"/>
</dbReference>
<evidence type="ECO:0000256" key="2">
    <source>
        <dbReference type="ARBA" id="ARBA00022603"/>
    </source>
</evidence>
<accession>A0A4R3VWI0</accession>
<evidence type="ECO:0000313" key="7">
    <source>
        <dbReference type="EMBL" id="TCV11572.1"/>
    </source>
</evidence>
<evidence type="ECO:0000256" key="3">
    <source>
        <dbReference type="ARBA" id="ARBA00022679"/>
    </source>
</evidence>